<dbReference type="GO" id="GO:0006654">
    <property type="term" value="P:phosphatidic acid biosynthetic process"/>
    <property type="evidence" value="ECO:0007669"/>
    <property type="project" value="TreeGrafter"/>
</dbReference>
<dbReference type="GO" id="GO:0003841">
    <property type="term" value="F:1-acylglycerol-3-phosphate O-acyltransferase activity"/>
    <property type="evidence" value="ECO:0007669"/>
    <property type="project" value="TreeGrafter"/>
</dbReference>
<dbReference type="PANTHER" id="PTHR10434">
    <property type="entry name" value="1-ACYL-SN-GLYCEROL-3-PHOSPHATE ACYLTRANSFERASE"/>
    <property type="match status" value="1"/>
</dbReference>
<sequence>MPVSLESINTKPPITPHTIQRAKEGLSDAQNPVITKAIQQGLNDLETMAEGTFQPPINGWFRRFVLRSLIHSLFRVKVEYPQRIPRCPVILVGNHLNHIDPFLLLSECFASPYFHILGDARTLYNKWWKRFILGLSGGVIPLERRWGQETAIIEAAEAGHEDLKPLAKAIEENVSSGESIKTLRQINKAVQVILEQGQGLMLFPEGRLGTTEGQLSLPLKRGTAIYALRSGVPVVPVALVGTQHLYYRKTLTLRFGEPLHFPQVKHPKHKDIDTVLNELENAFIELLPSHYQEPDELKLFSEFLNHFFC</sequence>
<dbReference type="EMBL" id="AAXW01000096">
    <property type="protein sequence ID" value="EAZ88216.1"/>
    <property type="molecule type" value="Genomic_DNA"/>
</dbReference>
<accession>A3IZ76</accession>
<dbReference type="OrthoDB" id="9803035at2"/>
<dbReference type="PANTHER" id="PTHR10434:SF11">
    <property type="entry name" value="1-ACYL-SN-GLYCEROL-3-PHOSPHATE ACYLTRANSFERASE"/>
    <property type="match status" value="1"/>
</dbReference>
<evidence type="ECO:0000313" key="4">
    <source>
        <dbReference type="EMBL" id="EAZ88216.1"/>
    </source>
</evidence>
<dbReference type="InterPro" id="IPR002123">
    <property type="entry name" value="Plipid/glycerol_acylTrfase"/>
</dbReference>
<dbReference type="SMART" id="SM00563">
    <property type="entry name" value="PlsC"/>
    <property type="match status" value="1"/>
</dbReference>
<dbReference type="AlphaFoldDB" id="A3IZ76"/>
<comment type="caution">
    <text evidence="4">The sequence shown here is derived from an EMBL/GenBank/DDBJ whole genome shotgun (WGS) entry which is preliminary data.</text>
</comment>
<feature type="domain" description="Phospholipid/glycerol acyltransferase" evidence="3">
    <location>
        <begin position="89"/>
        <end position="242"/>
    </location>
</feature>
<dbReference type="RefSeq" id="WP_008278694.1">
    <property type="nucleotide sequence ID" value="NZ_AAXW01000096.1"/>
</dbReference>
<evidence type="ECO:0000313" key="5">
    <source>
        <dbReference type="Proteomes" id="UP000003781"/>
    </source>
</evidence>
<dbReference type="GO" id="GO:0005886">
    <property type="term" value="C:plasma membrane"/>
    <property type="evidence" value="ECO:0007669"/>
    <property type="project" value="TreeGrafter"/>
</dbReference>
<keyword evidence="1" id="KW-0808">Transferase</keyword>
<dbReference type="eggNOG" id="COG0204">
    <property type="taxonomic scope" value="Bacteria"/>
</dbReference>
<dbReference type="Proteomes" id="UP000003781">
    <property type="component" value="Unassembled WGS sequence"/>
</dbReference>
<gene>
    <name evidence="4" type="ORF">CY0110_06864</name>
</gene>
<dbReference type="CDD" id="cd07989">
    <property type="entry name" value="LPLAT_AGPAT-like"/>
    <property type="match status" value="1"/>
</dbReference>
<keyword evidence="5" id="KW-1185">Reference proteome</keyword>
<dbReference type="SUPFAM" id="SSF69593">
    <property type="entry name" value="Glycerol-3-phosphate (1)-acyltransferase"/>
    <property type="match status" value="1"/>
</dbReference>
<dbReference type="Pfam" id="PF01553">
    <property type="entry name" value="Acyltransferase"/>
    <property type="match status" value="1"/>
</dbReference>
<keyword evidence="2" id="KW-0012">Acyltransferase</keyword>
<protein>
    <recommendedName>
        <fullName evidence="3">Phospholipid/glycerol acyltransferase domain-containing protein</fullName>
    </recommendedName>
</protein>
<evidence type="ECO:0000259" key="3">
    <source>
        <dbReference type="SMART" id="SM00563"/>
    </source>
</evidence>
<organism evidence="4 5">
    <name type="scientific">Crocosphaera chwakensis CCY0110</name>
    <dbReference type="NCBI Taxonomy" id="391612"/>
    <lineage>
        <taxon>Bacteria</taxon>
        <taxon>Bacillati</taxon>
        <taxon>Cyanobacteriota</taxon>
        <taxon>Cyanophyceae</taxon>
        <taxon>Oscillatoriophycideae</taxon>
        <taxon>Chroococcales</taxon>
        <taxon>Aphanothecaceae</taxon>
        <taxon>Crocosphaera</taxon>
        <taxon>Crocosphaera chwakensis</taxon>
    </lineage>
</organism>
<evidence type="ECO:0000256" key="1">
    <source>
        <dbReference type="ARBA" id="ARBA00022679"/>
    </source>
</evidence>
<proteinExistence type="predicted"/>
<reference evidence="4 5" key="1">
    <citation type="submission" date="2007-03" db="EMBL/GenBank/DDBJ databases">
        <authorList>
            <person name="Stal L."/>
            <person name="Ferriera S."/>
            <person name="Johnson J."/>
            <person name="Kravitz S."/>
            <person name="Beeson K."/>
            <person name="Sutton G."/>
            <person name="Rogers Y.-H."/>
            <person name="Friedman R."/>
            <person name="Frazier M."/>
            <person name="Venter J.C."/>
        </authorList>
    </citation>
    <scope>NUCLEOTIDE SEQUENCE [LARGE SCALE GENOMIC DNA]</scope>
    <source>
        <strain evidence="4 5">CCY0110</strain>
    </source>
</reference>
<name>A3IZ76_9CHRO</name>
<evidence type="ECO:0000256" key="2">
    <source>
        <dbReference type="ARBA" id="ARBA00023315"/>
    </source>
</evidence>